<proteinExistence type="predicted"/>
<dbReference type="RefSeq" id="WP_125242381.1">
    <property type="nucleotide sequence ID" value="NZ_RSED01000004.1"/>
</dbReference>
<keyword evidence="2" id="KW-0966">Cell projection</keyword>
<evidence type="ECO:0000313" key="3">
    <source>
        <dbReference type="Proteomes" id="UP000269265"/>
    </source>
</evidence>
<name>A0A426VE65_9BURK</name>
<dbReference type="AlphaFoldDB" id="A0A426VE65"/>
<evidence type="ECO:0000313" key="2">
    <source>
        <dbReference type="EMBL" id="RRS05162.1"/>
    </source>
</evidence>
<accession>A0A426VE65</accession>
<feature type="region of interest" description="Disordered" evidence="1">
    <location>
        <begin position="1"/>
        <end position="20"/>
    </location>
</feature>
<protein>
    <submittedName>
        <fullName evidence="2">Flagellar biosynthesis protein</fullName>
    </submittedName>
</protein>
<dbReference type="EMBL" id="RSED01000004">
    <property type="protein sequence ID" value="RRS05162.1"/>
    <property type="molecule type" value="Genomic_DNA"/>
</dbReference>
<dbReference type="Proteomes" id="UP000269265">
    <property type="component" value="Unassembled WGS sequence"/>
</dbReference>
<reference evidence="2 3" key="1">
    <citation type="submission" date="2018-12" db="EMBL/GenBank/DDBJ databases">
        <title>The whole draft genome of Aquabacterium sp. SJQ9.</title>
        <authorList>
            <person name="Sun L."/>
            <person name="Gao X."/>
            <person name="Chen W."/>
            <person name="Huang K."/>
        </authorList>
    </citation>
    <scope>NUCLEOTIDE SEQUENCE [LARGE SCALE GENOMIC DNA]</scope>
    <source>
        <strain evidence="2 3">SJQ9</strain>
    </source>
</reference>
<sequence>MTSSARSSSSPSRPVDQAHGLRQMFPSRVVRFIPVVSNPQVMFGGVVLERLCAAFAGFGLKTLVVDAGERARAPSELAGFDMAEGIEHLTEDVHYMPAKGLPLRHVDAQGSSASLITALGDAAPQMDVVLLHASASELVRVLGQRSAGLNMRPLLFTDEHAAGLTHAYAAIKTIVQRARWMSYDLLVCAGPGSPVGAQIAQRLGQCADNFLGAAQRDWLQMNPMEPAAQDPSAAFLDMAADLLRCALPHTLGESAFDQLMSPGAALPSRATPVFN</sequence>
<keyword evidence="2" id="KW-0969">Cilium</keyword>
<keyword evidence="2" id="KW-0282">Flagellum</keyword>
<organism evidence="2 3">
    <name type="scientific">Aquabacterium soli</name>
    <dbReference type="NCBI Taxonomy" id="2493092"/>
    <lineage>
        <taxon>Bacteria</taxon>
        <taxon>Pseudomonadati</taxon>
        <taxon>Pseudomonadota</taxon>
        <taxon>Betaproteobacteria</taxon>
        <taxon>Burkholderiales</taxon>
        <taxon>Aquabacterium</taxon>
    </lineage>
</organism>
<dbReference type="OrthoDB" id="9150627at2"/>
<comment type="caution">
    <text evidence="2">The sequence shown here is derived from an EMBL/GenBank/DDBJ whole genome shotgun (WGS) entry which is preliminary data.</text>
</comment>
<feature type="compositionally biased region" description="Low complexity" evidence="1">
    <location>
        <begin position="1"/>
        <end position="14"/>
    </location>
</feature>
<gene>
    <name evidence="2" type="ORF">EIP75_06230</name>
</gene>
<keyword evidence="3" id="KW-1185">Reference proteome</keyword>
<evidence type="ECO:0000256" key="1">
    <source>
        <dbReference type="SAM" id="MobiDB-lite"/>
    </source>
</evidence>